<evidence type="ECO:0000313" key="3">
    <source>
        <dbReference type="RefSeq" id="XP_004713133.2"/>
    </source>
</evidence>
<feature type="compositionally biased region" description="Polar residues" evidence="1">
    <location>
        <begin position="217"/>
        <end position="232"/>
    </location>
</feature>
<keyword evidence="2" id="KW-1185">Reference proteome</keyword>
<dbReference type="Proteomes" id="UP000694863">
    <property type="component" value="Unplaced"/>
</dbReference>
<dbReference type="Pfam" id="PF15623">
    <property type="entry name" value="CT47"/>
    <property type="match status" value="1"/>
</dbReference>
<protein>
    <submittedName>
        <fullName evidence="3">Cancer/testis antigen 47A-like</fullName>
    </submittedName>
</protein>
<accession>A0ABM0J239</accession>
<feature type="region of interest" description="Disordered" evidence="1">
    <location>
        <begin position="1"/>
        <end position="40"/>
    </location>
</feature>
<reference evidence="3" key="1">
    <citation type="submission" date="2025-08" db="UniProtKB">
        <authorList>
            <consortium name="RefSeq"/>
        </authorList>
    </citation>
    <scope>IDENTIFICATION</scope>
</reference>
<dbReference type="PANTHER" id="PTHR32157">
    <property type="entry name" value="GENE 6268-RELATED"/>
    <property type="match status" value="1"/>
</dbReference>
<feature type="compositionally biased region" description="Acidic residues" evidence="1">
    <location>
        <begin position="256"/>
        <end position="266"/>
    </location>
</feature>
<name>A0ABM0J239_ECHTE</name>
<proteinExistence type="predicted"/>
<gene>
    <name evidence="3" type="primary">LOC101645141</name>
</gene>
<dbReference type="InterPro" id="IPR028930">
    <property type="entry name" value="CT47"/>
</dbReference>
<organism evidence="2 3">
    <name type="scientific">Echinops telfairi</name>
    <name type="common">Lesser hedgehog tenrec</name>
    <dbReference type="NCBI Taxonomy" id="9371"/>
    <lineage>
        <taxon>Eukaryota</taxon>
        <taxon>Metazoa</taxon>
        <taxon>Chordata</taxon>
        <taxon>Craniata</taxon>
        <taxon>Vertebrata</taxon>
        <taxon>Euteleostomi</taxon>
        <taxon>Mammalia</taxon>
        <taxon>Eutheria</taxon>
        <taxon>Afrotheria</taxon>
        <taxon>Tenrecidae</taxon>
        <taxon>Tenrecinae</taxon>
        <taxon>Echinops</taxon>
    </lineage>
</organism>
<dbReference type="GeneID" id="101645141"/>
<evidence type="ECO:0000313" key="2">
    <source>
        <dbReference type="Proteomes" id="UP000694863"/>
    </source>
</evidence>
<sequence>MSDTEEPEEAVGAQEGPVGTGRVEFVGGPGPRAEGPQEGLAVAGQVQGDQERNGGEEPNILPGNAGEVVEVRQQALMGNSHHFTMAGFHFMFLDLAHSLLYRIYYQDCVFIRSRSGRIIVRHRRGMPNGSHSLLVLPAHRGWDLGLPWATLQPTLPTLPVHRGRAQGGLPGASLQPTMPLLPALPELPVLPALPMVLPAFGAINTARLAIEAAGPADQSTASKEMTQYQPDNSAEEAKNAEGGEEKEGEADKETETIDQEPETNLDSEERSPRNPSCLFHTKGLLPI</sequence>
<evidence type="ECO:0000256" key="1">
    <source>
        <dbReference type="SAM" id="MobiDB-lite"/>
    </source>
</evidence>
<feature type="compositionally biased region" description="Basic and acidic residues" evidence="1">
    <location>
        <begin position="235"/>
        <end position="255"/>
    </location>
</feature>
<dbReference type="PANTHER" id="PTHR32157:SF0">
    <property type="entry name" value="CANCER_TESTIS ANTIGEN FAMILY 47 MEMBER C1"/>
    <property type="match status" value="1"/>
</dbReference>
<feature type="region of interest" description="Disordered" evidence="1">
    <location>
        <begin position="214"/>
        <end position="287"/>
    </location>
</feature>
<dbReference type="RefSeq" id="XP_004713133.2">
    <property type="nucleotide sequence ID" value="XM_004713076.2"/>
</dbReference>